<proteinExistence type="predicted"/>
<organism evidence="2 3">
    <name type="scientific">Sphingopyxis bauzanensis</name>
    <dbReference type="NCBI Taxonomy" id="651663"/>
    <lineage>
        <taxon>Bacteria</taxon>
        <taxon>Pseudomonadati</taxon>
        <taxon>Pseudomonadota</taxon>
        <taxon>Alphaproteobacteria</taxon>
        <taxon>Sphingomonadales</taxon>
        <taxon>Sphingomonadaceae</taxon>
        <taxon>Sphingopyxis</taxon>
    </lineage>
</organism>
<sequence length="107" mass="11264">MRGARLPDDCAAYRRLGPFTTATLPPGLLRAHALKPGCCGLATIAAGHIGIVWEDAPDRSIRLGAGDNIVIAPERRHHIAVDGEFTLEIGLNRQSESAVVESAAAKA</sequence>
<dbReference type="InterPro" id="IPR015392">
    <property type="entry name" value="TehB/YeaR-like_dom"/>
</dbReference>
<dbReference type="OrthoDB" id="7282222at2"/>
<accession>A0A246JPH2</accession>
<dbReference type="Proteomes" id="UP000197361">
    <property type="component" value="Unassembled WGS sequence"/>
</dbReference>
<reference evidence="2 3" key="1">
    <citation type="journal article" date="2010" name="Int. J. Syst. Evol. Microbiol.">
        <title>Sphingopyxis bauzanensis sp. nov., a psychrophilic bacterium isolated from soil.</title>
        <authorList>
            <person name="Zhang D.C."/>
            <person name="Liu H.C."/>
            <person name="Xin Y.H."/>
            <person name="Zhou Y.G."/>
            <person name="Schinner F."/>
            <person name="Margesin R."/>
        </authorList>
    </citation>
    <scope>NUCLEOTIDE SEQUENCE [LARGE SCALE GENOMIC DNA]</scope>
    <source>
        <strain evidence="2 3">DSM 22271</strain>
    </source>
</reference>
<feature type="domain" description="TehB/YeaR-like" evidence="1">
    <location>
        <begin position="16"/>
        <end position="84"/>
    </location>
</feature>
<dbReference type="EMBL" id="NISK01000004">
    <property type="protein sequence ID" value="OWQ94713.1"/>
    <property type="molecule type" value="Genomic_DNA"/>
</dbReference>
<gene>
    <name evidence="2" type="ORF">CDQ92_16740</name>
</gene>
<name>A0A246JPH2_9SPHN</name>
<dbReference type="Gene3D" id="2.60.120.10">
    <property type="entry name" value="Jelly Rolls"/>
    <property type="match status" value="1"/>
</dbReference>
<evidence type="ECO:0000259" key="1">
    <source>
        <dbReference type="Pfam" id="PF09313"/>
    </source>
</evidence>
<dbReference type="InterPro" id="IPR014710">
    <property type="entry name" value="RmlC-like_jellyroll"/>
</dbReference>
<keyword evidence="3" id="KW-1185">Reference proteome</keyword>
<protein>
    <recommendedName>
        <fullName evidence="1">TehB/YeaR-like domain-containing protein</fullName>
    </recommendedName>
</protein>
<dbReference type="AlphaFoldDB" id="A0A246JPH2"/>
<dbReference type="Pfam" id="PF09313">
    <property type="entry name" value="TehB-like"/>
    <property type="match status" value="1"/>
</dbReference>
<evidence type="ECO:0000313" key="3">
    <source>
        <dbReference type="Proteomes" id="UP000197361"/>
    </source>
</evidence>
<dbReference type="RefSeq" id="WP_088442775.1">
    <property type="nucleotide sequence ID" value="NZ_BMMC01000008.1"/>
</dbReference>
<evidence type="ECO:0000313" key="2">
    <source>
        <dbReference type="EMBL" id="OWQ94713.1"/>
    </source>
</evidence>
<comment type="caution">
    <text evidence="2">The sequence shown here is derived from an EMBL/GenBank/DDBJ whole genome shotgun (WGS) entry which is preliminary data.</text>
</comment>
<dbReference type="SUPFAM" id="SSF51197">
    <property type="entry name" value="Clavaminate synthase-like"/>
    <property type="match status" value="1"/>
</dbReference>